<comment type="subcellular location">
    <subcellularLocation>
        <location evidence="4">Membrane</location>
        <topology evidence="4">Single-pass type II membrane protein</topology>
    </subcellularLocation>
</comment>
<dbReference type="GO" id="GO:0032259">
    <property type="term" value="P:methylation"/>
    <property type="evidence" value="ECO:0007669"/>
    <property type="project" value="UniProtKB-KW"/>
</dbReference>
<dbReference type="Pfam" id="PF03141">
    <property type="entry name" value="Methyltransf_29"/>
    <property type="match status" value="1"/>
</dbReference>
<reference evidence="6" key="1">
    <citation type="journal article" date="2007" name="Nature">
        <title>The grapevine genome sequence suggests ancestral hexaploidization in major angiosperm phyla.</title>
        <authorList>
            <consortium name="The French-Italian Public Consortium for Grapevine Genome Characterization."/>
            <person name="Jaillon O."/>
            <person name="Aury J.-M."/>
            <person name="Noel B."/>
            <person name="Policriti A."/>
            <person name="Clepet C."/>
            <person name="Casagrande A."/>
            <person name="Choisne N."/>
            <person name="Aubourg S."/>
            <person name="Vitulo N."/>
            <person name="Jubin C."/>
            <person name="Vezzi A."/>
            <person name="Legeai F."/>
            <person name="Hugueney P."/>
            <person name="Dasilva C."/>
            <person name="Horner D."/>
            <person name="Mica E."/>
            <person name="Jublot D."/>
            <person name="Poulain J."/>
            <person name="Bruyere C."/>
            <person name="Billault A."/>
            <person name="Segurens B."/>
            <person name="Gouyvenoux M."/>
            <person name="Ugarte E."/>
            <person name="Cattonaro F."/>
            <person name="Anthouard V."/>
            <person name="Vico V."/>
            <person name="Del Fabbro C."/>
            <person name="Alaux M."/>
            <person name="Di Gaspero G."/>
            <person name="Dumas V."/>
            <person name="Felice N."/>
            <person name="Paillard S."/>
            <person name="Juman I."/>
            <person name="Moroldo M."/>
            <person name="Scalabrin S."/>
            <person name="Canaguier A."/>
            <person name="Le Clainche I."/>
            <person name="Malacrida G."/>
            <person name="Durand E."/>
            <person name="Pesole G."/>
            <person name="Laucou V."/>
            <person name="Chatelet P."/>
            <person name="Merdinoglu D."/>
            <person name="Delledonne M."/>
            <person name="Pezzotti M."/>
            <person name="Lecharny A."/>
            <person name="Scarpelli C."/>
            <person name="Artiguenave F."/>
            <person name="Pe M.E."/>
            <person name="Valle G."/>
            <person name="Morgante M."/>
            <person name="Caboche M."/>
            <person name="Adam-Blondon A.-F."/>
            <person name="Weissenbach J."/>
            <person name="Quetier F."/>
            <person name="Wincker P."/>
        </authorList>
    </citation>
    <scope>NUCLEOTIDE SEQUENCE [LARGE SCALE GENOMIC DNA]</scope>
    <source>
        <strain evidence="6">cv. Pinot noir / PN40024</strain>
    </source>
</reference>
<dbReference type="PANTHER" id="PTHR10108:SF1120">
    <property type="entry name" value="METHYLTRANSFERASE PMT8-RELATED"/>
    <property type="match status" value="1"/>
</dbReference>
<evidence type="ECO:0000313" key="5">
    <source>
        <dbReference type="EMBL" id="CBI35646.3"/>
    </source>
</evidence>
<dbReference type="GO" id="GO:0008168">
    <property type="term" value="F:methyltransferase activity"/>
    <property type="evidence" value="ECO:0007669"/>
    <property type="project" value="UniProtKB-UniRule"/>
</dbReference>
<dbReference type="HOGENOM" id="CLU_3178158_0_0_1"/>
<name>D7TYR9_VITVI</name>
<proteinExistence type="inferred from homology"/>
<evidence type="ECO:0000313" key="6">
    <source>
        <dbReference type="Proteomes" id="UP000009183"/>
    </source>
</evidence>
<evidence type="ECO:0000256" key="3">
    <source>
        <dbReference type="ARBA" id="ARBA00023180"/>
    </source>
</evidence>
<keyword evidence="6" id="KW-1185">Reference proteome</keyword>
<dbReference type="EMBL" id="FN596275">
    <property type="protein sequence ID" value="CBI35646.3"/>
    <property type="molecule type" value="Genomic_DNA"/>
</dbReference>
<evidence type="ECO:0000256" key="4">
    <source>
        <dbReference type="RuleBase" id="RU366043"/>
    </source>
</evidence>
<accession>D7TYR9</accession>
<keyword evidence="4" id="KW-0812">Transmembrane</keyword>
<keyword evidence="2 4" id="KW-0808">Transferase</keyword>
<dbReference type="Proteomes" id="UP000009183">
    <property type="component" value="Chromosome 7, unordered"/>
</dbReference>
<dbReference type="AlphaFoldDB" id="D7TYR9"/>
<dbReference type="PaxDb" id="29760-VIT_07s0151g00040.t01"/>
<organism evidence="5 6">
    <name type="scientific">Vitis vinifera</name>
    <name type="common">Grape</name>
    <dbReference type="NCBI Taxonomy" id="29760"/>
    <lineage>
        <taxon>Eukaryota</taxon>
        <taxon>Viridiplantae</taxon>
        <taxon>Streptophyta</taxon>
        <taxon>Embryophyta</taxon>
        <taxon>Tracheophyta</taxon>
        <taxon>Spermatophyta</taxon>
        <taxon>Magnoliopsida</taxon>
        <taxon>eudicotyledons</taxon>
        <taxon>Gunneridae</taxon>
        <taxon>Pentapetalae</taxon>
        <taxon>rosids</taxon>
        <taxon>Vitales</taxon>
        <taxon>Vitaceae</taxon>
        <taxon>Viteae</taxon>
        <taxon>Vitis</taxon>
    </lineage>
</organism>
<evidence type="ECO:0000256" key="1">
    <source>
        <dbReference type="ARBA" id="ARBA00022603"/>
    </source>
</evidence>
<dbReference type="EC" id="2.1.1.-" evidence="4"/>
<keyword evidence="3 4" id="KW-0325">Glycoprotein</keyword>
<dbReference type="InParanoid" id="D7TYR9"/>
<comment type="similarity">
    <text evidence="4">Belongs to the methyltransferase superfamily.</text>
</comment>
<sequence length="55" mass="6068">MEILANMRSFAAALKDKNAWVTNVAAEDGPNTLKIIYDRGLIVTIHNWCEASSTC</sequence>
<dbReference type="InterPro" id="IPR004159">
    <property type="entry name" value="Put_SAM_MeTrfase"/>
</dbReference>
<keyword evidence="1 4" id="KW-0489">Methyltransferase</keyword>
<protein>
    <recommendedName>
        <fullName evidence="4">Methyltransferase</fullName>
        <ecNumber evidence="4">2.1.1.-</ecNumber>
    </recommendedName>
</protein>
<gene>
    <name evidence="5" type="ordered locus">VIT_07s0151g00040</name>
</gene>
<dbReference type="PANTHER" id="PTHR10108">
    <property type="entry name" value="SAM-DEPENDENT METHYLTRANSFERASE"/>
    <property type="match status" value="1"/>
</dbReference>
<evidence type="ECO:0000256" key="2">
    <source>
        <dbReference type="ARBA" id="ARBA00022679"/>
    </source>
</evidence>
<dbReference type="GO" id="GO:0016020">
    <property type="term" value="C:membrane"/>
    <property type="evidence" value="ECO:0007669"/>
    <property type="project" value="UniProtKB-SubCell"/>
</dbReference>
<keyword evidence="4" id="KW-0735">Signal-anchor</keyword>